<keyword evidence="6" id="KW-0472">Membrane</keyword>
<dbReference type="PROSITE" id="PS01360">
    <property type="entry name" value="ZF_MYND_1"/>
    <property type="match status" value="1"/>
</dbReference>
<dbReference type="PROSITE" id="PS50865">
    <property type="entry name" value="ZF_MYND_2"/>
    <property type="match status" value="1"/>
</dbReference>
<dbReference type="GO" id="GO:0005634">
    <property type="term" value="C:nucleus"/>
    <property type="evidence" value="ECO:0007669"/>
    <property type="project" value="TreeGrafter"/>
</dbReference>
<feature type="region of interest" description="Disordered" evidence="5">
    <location>
        <begin position="262"/>
        <end position="284"/>
    </location>
</feature>
<organism evidence="8 9">
    <name type="scientific">Caenorhabditis bovis</name>
    <dbReference type="NCBI Taxonomy" id="2654633"/>
    <lineage>
        <taxon>Eukaryota</taxon>
        <taxon>Metazoa</taxon>
        <taxon>Ecdysozoa</taxon>
        <taxon>Nematoda</taxon>
        <taxon>Chromadorea</taxon>
        <taxon>Rhabditida</taxon>
        <taxon>Rhabditina</taxon>
        <taxon>Rhabditomorpha</taxon>
        <taxon>Rhabditoidea</taxon>
        <taxon>Rhabditidae</taxon>
        <taxon>Peloderinae</taxon>
        <taxon>Caenorhabditis</taxon>
    </lineage>
</organism>
<accession>A0A8S1EHW5</accession>
<feature type="compositionally biased region" description="Acidic residues" evidence="5">
    <location>
        <begin position="264"/>
        <end position="280"/>
    </location>
</feature>
<dbReference type="PANTHER" id="PTHR12298">
    <property type="entry name" value="PCDC2 PROGRAMMED CELL DEATH PROTEIN 2 -RELATED"/>
    <property type="match status" value="1"/>
</dbReference>
<dbReference type="Proteomes" id="UP000494206">
    <property type="component" value="Unassembled WGS sequence"/>
</dbReference>
<gene>
    <name evidence="8" type="ORF">CBOVIS_LOCUS5849</name>
</gene>
<keyword evidence="3" id="KW-0862">Zinc</keyword>
<dbReference type="InterPro" id="IPR007320">
    <property type="entry name" value="PDCD2_C"/>
</dbReference>
<evidence type="ECO:0000313" key="9">
    <source>
        <dbReference type="Proteomes" id="UP000494206"/>
    </source>
</evidence>
<evidence type="ECO:0000256" key="1">
    <source>
        <dbReference type="ARBA" id="ARBA00022723"/>
    </source>
</evidence>
<evidence type="ECO:0000256" key="6">
    <source>
        <dbReference type="SAM" id="Phobius"/>
    </source>
</evidence>
<feature type="domain" description="MYND-type" evidence="7">
    <location>
        <begin position="189"/>
        <end position="225"/>
    </location>
</feature>
<evidence type="ECO:0000313" key="8">
    <source>
        <dbReference type="EMBL" id="CAB3403358.1"/>
    </source>
</evidence>
<evidence type="ECO:0000256" key="3">
    <source>
        <dbReference type="ARBA" id="ARBA00022833"/>
    </source>
</evidence>
<keyword evidence="1" id="KW-0479">Metal-binding</keyword>
<evidence type="ECO:0000256" key="4">
    <source>
        <dbReference type="PROSITE-ProRule" id="PRU00134"/>
    </source>
</evidence>
<feature type="transmembrane region" description="Helical" evidence="6">
    <location>
        <begin position="26"/>
        <end position="44"/>
    </location>
</feature>
<evidence type="ECO:0000256" key="5">
    <source>
        <dbReference type="SAM" id="MobiDB-lite"/>
    </source>
</evidence>
<keyword evidence="6" id="KW-1133">Transmembrane helix</keyword>
<comment type="caution">
    <text evidence="8">The sequence shown here is derived from an EMBL/GenBank/DDBJ whole genome shotgun (WGS) entry which is preliminary data.</text>
</comment>
<keyword evidence="9" id="KW-1185">Reference proteome</keyword>
<dbReference type="GO" id="GO:0005737">
    <property type="term" value="C:cytoplasm"/>
    <property type="evidence" value="ECO:0007669"/>
    <property type="project" value="InterPro"/>
</dbReference>
<name>A0A8S1EHW5_9PELO</name>
<sequence length="422" mass="47770">MATGSAMQELIPNFRDEKVQGAVKNLLAYSLVILIVPLSSMFLLKQYFFEDEPVHLGFGVALETDDLFRLRSQYLPLGKIGGKPAWLNPKNLPNSSELLCKNCEKPLCFLIQVYANSVNDPDHSFHRSIFVFVCRNPKCSKSNDASNLAAFRCALPRDNAFYSFDGPMDPDLDGDVPDPRLPADAAKLCETCGCAATKKCAKCQAVWYCSREHQALDWPTHKTTCGQPPCVESVEPKNPRNGFVFKEFGIDIDQEYVPSQIFDDLSDDDDEDEEEEENEEEKAARMKEFKQFIEKSKDKHPDMTREDLEAAVAEQEKDLVFDKFNRLLNLNPEQIIRYKRNGDPLPSTCRSELPEQIEPCALCGAPRRFEMQLMPHLLSLIDVDAIGQSIDWASVYIYTCSASCRIPNDGYAKEFVAKQDFV</sequence>
<evidence type="ECO:0000259" key="7">
    <source>
        <dbReference type="PROSITE" id="PS50865"/>
    </source>
</evidence>
<dbReference type="AlphaFoldDB" id="A0A8S1EHW5"/>
<proteinExistence type="predicted"/>
<dbReference type="EMBL" id="CADEPM010000003">
    <property type="protein sequence ID" value="CAB3403358.1"/>
    <property type="molecule type" value="Genomic_DNA"/>
</dbReference>
<reference evidence="8 9" key="1">
    <citation type="submission" date="2020-04" db="EMBL/GenBank/DDBJ databases">
        <authorList>
            <person name="Laetsch R D."/>
            <person name="Stevens L."/>
            <person name="Kumar S."/>
            <person name="Blaxter L. M."/>
        </authorList>
    </citation>
    <scope>NUCLEOTIDE SEQUENCE [LARGE SCALE GENOMIC DNA]</scope>
</reference>
<dbReference type="Pfam" id="PF01753">
    <property type="entry name" value="zf-MYND"/>
    <property type="match status" value="1"/>
</dbReference>
<keyword evidence="6" id="KW-0812">Transmembrane</keyword>
<dbReference type="Gene3D" id="6.10.140.2220">
    <property type="match status" value="1"/>
</dbReference>
<protein>
    <recommendedName>
        <fullName evidence="7">MYND-type domain-containing protein</fullName>
    </recommendedName>
</protein>
<dbReference type="SUPFAM" id="SSF144232">
    <property type="entry name" value="HIT/MYND zinc finger-like"/>
    <property type="match status" value="1"/>
</dbReference>
<dbReference type="OrthoDB" id="443682at2759"/>
<dbReference type="InterPro" id="IPR002893">
    <property type="entry name" value="Znf_MYND"/>
</dbReference>
<dbReference type="PANTHER" id="PTHR12298:SF4">
    <property type="entry name" value="PROGRAMMED CELL DEATH PROTEIN 2"/>
    <property type="match status" value="1"/>
</dbReference>
<dbReference type="Pfam" id="PF04194">
    <property type="entry name" value="PDCD2_C"/>
    <property type="match status" value="1"/>
</dbReference>
<dbReference type="GO" id="GO:0008270">
    <property type="term" value="F:zinc ion binding"/>
    <property type="evidence" value="ECO:0007669"/>
    <property type="project" value="UniProtKB-KW"/>
</dbReference>
<keyword evidence="2 4" id="KW-0863">Zinc-finger</keyword>
<evidence type="ECO:0000256" key="2">
    <source>
        <dbReference type="ARBA" id="ARBA00022771"/>
    </source>
</evidence>